<feature type="compositionally biased region" description="Low complexity" evidence="2">
    <location>
        <begin position="34"/>
        <end position="45"/>
    </location>
</feature>
<comment type="caution">
    <text evidence="3">The sequence shown here is derived from an EMBL/GenBank/DDBJ whole genome shotgun (WGS) entry which is preliminary data.</text>
</comment>
<organism evidence="3 4">
    <name type="scientific">Streptomyces carpaticus</name>
    <dbReference type="NCBI Taxonomy" id="285558"/>
    <lineage>
        <taxon>Bacteria</taxon>
        <taxon>Bacillati</taxon>
        <taxon>Actinomycetota</taxon>
        <taxon>Actinomycetes</taxon>
        <taxon>Kitasatosporales</taxon>
        <taxon>Streptomycetaceae</taxon>
        <taxon>Streptomyces</taxon>
    </lineage>
</organism>
<accession>A0ABV4ZK36</accession>
<dbReference type="RefSeq" id="WP_375062332.1">
    <property type="nucleotide sequence ID" value="NZ_JBHGBT010000005.1"/>
</dbReference>
<dbReference type="Gene3D" id="1.10.630.10">
    <property type="entry name" value="Cytochrome P450"/>
    <property type="match status" value="1"/>
</dbReference>
<dbReference type="CDD" id="cd20623">
    <property type="entry name" value="CYP_unk"/>
    <property type="match status" value="1"/>
</dbReference>
<proteinExistence type="inferred from homology"/>
<evidence type="ECO:0000313" key="4">
    <source>
        <dbReference type="Proteomes" id="UP001577267"/>
    </source>
</evidence>
<comment type="similarity">
    <text evidence="1">Belongs to the cytochrome P450 family.</text>
</comment>
<name>A0ABV4ZK36_9ACTN</name>
<keyword evidence="4" id="KW-1185">Reference proteome</keyword>
<evidence type="ECO:0000256" key="1">
    <source>
        <dbReference type="ARBA" id="ARBA00010617"/>
    </source>
</evidence>
<dbReference type="InterPro" id="IPR002397">
    <property type="entry name" value="Cyt_P450_B"/>
</dbReference>
<feature type="region of interest" description="Disordered" evidence="2">
    <location>
        <begin position="1"/>
        <end position="52"/>
    </location>
</feature>
<evidence type="ECO:0000256" key="2">
    <source>
        <dbReference type="SAM" id="MobiDB-lite"/>
    </source>
</evidence>
<dbReference type="Proteomes" id="UP001577267">
    <property type="component" value="Unassembled WGS sequence"/>
</dbReference>
<dbReference type="InterPro" id="IPR036396">
    <property type="entry name" value="Cyt_P450_sf"/>
</dbReference>
<gene>
    <name evidence="3" type="ORF">ACE11A_08140</name>
</gene>
<feature type="region of interest" description="Disordered" evidence="2">
    <location>
        <begin position="485"/>
        <end position="525"/>
    </location>
</feature>
<evidence type="ECO:0000313" key="3">
    <source>
        <dbReference type="EMBL" id="MFB4194318.1"/>
    </source>
</evidence>
<dbReference type="EMBL" id="JBHGBT010000005">
    <property type="protein sequence ID" value="MFB4194318.1"/>
    <property type="molecule type" value="Genomic_DNA"/>
</dbReference>
<dbReference type="SUPFAM" id="SSF48264">
    <property type="entry name" value="Cytochrome P450"/>
    <property type="match status" value="1"/>
</dbReference>
<dbReference type="PRINTS" id="PR00359">
    <property type="entry name" value="BP450"/>
</dbReference>
<reference evidence="3 4" key="1">
    <citation type="submission" date="2024-09" db="EMBL/GenBank/DDBJ databases">
        <title>Draft genome sequence of multifaceted antimicrobials producing Streptomyces sp. strain FH1.</title>
        <authorList>
            <person name="Hassan F."/>
            <person name="Ali H."/>
            <person name="Hassan N."/>
            <person name="Nawaz A."/>
        </authorList>
    </citation>
    <scope>NUCLEOTIDE SEQUENCE [LARGE SCALE GENOMIC DNA]</scope>
    <source>
        <strain evidence="3 4">FH1</strain>
    </source>
</reference>
<feature type="compositionally biased region" description="Gly residues" evidence="2">
    <location>
        <begin position="499"/>
        <end position="511"/>
    </location>
</feature>
<protein>
    <submittedName>
        <fullName evidence="3">Cytochrome P450</fullName>
    </submittedName>
</protein>
<dbReference type="PANTHER" id="PTHR46696">
    <property type="entry name" value="P450, PUTATIVE (EUROFUNG)-RELATED"/>
    <property type="match status" value="1"/>
</dbReference>
<sequence>MSGPAADASGFRTPGGQPPPGCPAHAGGSGGAAGPAVSGPAQPVGPYGPGGVTRLFGPEASADPVGLYERLRADHGPVAPVLLEGDVPAWLVLGYHEILEVCRHPRRYSRDGRNWRDWQNGVVGPHDPIAPVLAWGPDATHQDGAVHHRLRGAVNESLERFDRRAIRRLVARYANHLINEFVDAGEAELLSQYAQLLPMRVMGRLAGLDEEDGPPMTEAARQLLIGTERAVTADQFIQRRLRELVAAKHERPGSDLASWLIEHPARLTDEEVLHHLRLVLVSANETTTNLIVNTLRVVFTHPRFRGSLHGGRMTLPAAVEQVLWDEPPIAVCPGGFAMFDMELGGQHIKKGDAMLLALSAGNVDPVVRPAPGTMMYGNRSHLSFTSGAHECPGADIGRAITGSAIEALLYRLPDIHMTIEADELTWSASTWSRHLDRLPVRFTPRDAPTPIAPIRFTPEELGHRAMQHAAARDRLARGARTESGVLTAVQNPDRSDPGAGQGPGPGPGAGLRDGRRSWWSRLWGR</sequence>
<dbReference type="PANTHER" id="PTHR46696:SF1">
    <property type="entry name" value="CYTOCHROME P450 YJIB-RELATED"/>
    <property type="match status" value="1"/>
</dbReference>